<evidence type="ECO:0000313" key="4">
    <source>
        <dbReference type="Proteomes" id="UP001500897"/>
    </source>
</evidence>
<dbReference type="InterPro" id="IPR051797">
    <property type="entry name" value="TrmB-like"/>
</dbReference>
<protein>
    <recommendedName>
        <fullName evidence="2">HTH luxR-type domain-containing protein</fullName>
    </recommendedName>
</protein>
<dbReference type="SUPFAM" id="SSF46894">
    <property type="entry name" value="C-terminal effector domain of the bipartite response regulators"/>
    <property type="match status" value="1"/>
</dbReference>
<evidence type="ECO:0000259" key="2">
    <source>
        <dbReference type="SMART" id="SM00421"/>
    </source>
</evidence>
<dbReference type="Proteomes" id="UP001500897">
    <property type="component" value="Unassembled WGS sequence"/>
</dbReference>
<organism evidence="3 4">
    <name type="scientific">Kitasatospora saccharophila</name>
    <dbReference type="NCBI Taxonomy" id="407973"/>
    <lineage>
        <taxon>Bacteria</taxon>
        <taxon>Bacillati</taxon>
        <taxon>Actinomycetota</taxon>
        <taxon>Actinomycetes</taxon>
        <taxon>Kitasatosporales</taxon>
        <taxon>Streptomycetaceae</taxon>
        <taxon>Kitasatospora</taxon>
    </lineage>
</organism>
<dbReference type="RefSeq" id="WP_344558122.1">
    <property type="nucleotide sequence ID" value="NZ_BAAANS010000074.1"/>
</dbReference>
<dbReference type="InterPro" id="IPR036388">
    <property type="entry name" value="WH-like_DNA-bd_sf"/>
</dbReference>
<keyword evidence="4" id="KW-1185">Reference proteome</keyword>
<accession>A0ABP5JQU2</accession>
<sequence>MPVALQAFGLSEPADRLYRELLRAPDAADAVLIARLGLAPDQLHSAREELIALELLRPSWDDPTVLHPVVPELGLAALLARREAELLAHRQEFEQARAAFGQLRAEVAAERRHTRSENLIGTDAIRDRLTELGAGTASQALVLSPATGPAAGPTTGPAAEPTTDSATEPATGPTGTTAPSTPTHAPARTPAATLPDEPLCTELLRRGVELRTLFVDAVRRHPPTVEYARRLVELGGQVRTVPALPLRMVVLDRETALLPLDPERADTATVLHGRGPVAALCALFDGLWHSAAPLCHPRGRDPNGMTAQHYALLRILQQGDTDVVAARKLGVSERTVRRLSAEALEVLGARSRFQAGARATERGWLR</sequence>
<evidence type="ECO:0000256" key="1">
    <source>
        <dbReference type="SAM" id="MobiDB-lite"/>
    </source>
</evidence>
<feature type="region of interest" description="Disordered" evidence="1">
    <location>
        <begin position="144"/>
        <end position="196"/>
    </location>
</feature>
<dbReference type="SMART" id="SM00421">
    <property type="entry name" value="HTH_LUXR"/>
    <property type="match status" value="1"/>
</dbReference>
<dbReference type="EMBL" id="BAAANS010000074">
    <property type="protein sequence ID" value="GAA2120624.1"/>
    <property type="molecule type" value="Genomic_DNA"/>
</dbReference>
<dbReference type="PANTHER" id="PTHR34293:SF1">
    <property type="entry name" value="HTH-TYPE TRANSCRIPTIONAL REGULATOR TRMBL2"/>
    <property type="match status" value="1"/>
</dbReference>
<name>A0ABP5JQU2_9ACTN</name>
<gene>
    <name evidence="3" type="ORF">GCM10009759_69670</name>
</gene>
<feature type="domain" description="HTH luxR-type" evidence="2">
    <location>
        <begin position="302"/>
        <end position="359"/>
    </location>
</feature>
<dbReference type="InterPro" id="IPR000792">
    <property type="entry name" value="Tscrpt_reg_LuxR_C"/>
</dbReference>
<dbReference type="PANTHER" id="PTHR34293">
    <property type="entry name" value="HTH-TYPE TRANSCRIPTIONAL REGULATOR TRMBL2"/>
    <property type="match status" value="1"/>
</dbReference>
<dbReference type="InterPro" id="IPR016032">
    <property type="entry name" value="Sig_transdc_resp-reg_C-effctor"/>
</dbReference>
<dbReference type="Gene3D" id="1.10.10.10">
    <property type="entry name" value="Winged helix-like DNA-binding domain superfamily/Winged helix DNA-binding domain"/>
    <property type="match status" value="1"/>
</dbReference>
<proteinExistence type="predicted"/>
<comment type="caution">
    <text evidence="3">The sequence shown here is derived from an EMBL/GenBank/DDBJ whole genome shotgun (WGS) entry which is preliminary data.</text>
</comment>
<reference evidence="4" key="1">
    <citation type="journal article" date="2019" name="Int. J. Syst. Evol. Microbiol.">
        <title>The Global Catalogue of Microorganisms (GCM) 10K type strain sequencing project: providing services to taxonomists for standard genome sequencing and annotation.</title>
        <authorList>
            <consortium name="The Broad Institute Genomics Platform"/>
            <consortium name="The Broad Institute Genome Sequencing Center for Infectious Disease"/>
            <person name="Wu L."/>
            <person name="Ma J."/>
        </authorList>
    </citation>
    <scope>NUCLEOTIDE SEQUENCE [LARGE SCALE GENOMIC DNA]</scope>
    <source>
        <strain evidence="4">JCM 14559</strain>
    </source>
</reference>
<evidence type="ECO:0000313" key="3">
    <source>
        <dbReference type="EMBL" id="GAA2120624.1"/>
    </source>
</evidence>
<feature type="compositionally biased region" description="Low complexity" evidence="1">
    <location>
        <begin position="145"/>
        <end position="195"/>
    </location>
</feature>